<evidence type="ECO:0000313" key="2">
    <source>
        <dbReference type="EMBL" id="WAR15662.1"/>
    </source>
</evidence>
<sequence>MFLRRKIKALVFIIGVVAIVLVFGRVFDYVMLEFIFVSHANGHQCKHCLESEPPSEIPRHLHQVFFFETSDTVPENLVRARDTCLGANPGYRYTLWNKTSINELIDQYYPDVRRLYDSYDHWVKRADVARFDILRDKAKMKHHSIVVRRTEPVGFSNDFIGASPRHSFMAEVISSLLKANIWFVFPYPSTVLVTGPTYFWGRYLHFTRHDQFLILSNYTEYLGLIHGSSWHSWDGIIIWYFFNRAGFLILLILLALGVLGFFVYRRKLRSIRTRLDFNKNWLRLDTEKRHLDQIVVKRTSFCIVVLSQLYFLRNEDFWMFDSIKNAFILNLYQLISFLRIREATAAMILWIDAFFTAAIFLK</sequence>
<gene>
    <name evidence="2" type="ORF">MAR_005767</name>
</gene>
<proteinExistence type="predicted"/>
<dbReference type="EMBL" id="CP111020">
    <property type="protein sequence ID" value="WAR15662.1"/>
    <property type="molecule type" value="Genomic_DNA"/>
</dbReference>
<keyword evidence="1" id="KW-0812">Transmembrane</keyword>
<keyword evidence="1" id="KW-1133">Transmembrane helix</keyword>
<protein>
    <submittedName>
        <fullName evidence="2">IMT2-like protein</fullName>
    </submittedName>
</protein>
<name>A0ABY7F218_MYAAR</name>
<feature type="transmembrane region" description="Helical" evidence="1">
    <location>
        <begin position="247"/>
        <end position="264"/>
    </location>
</feature>
<dbReference type="InterPro" id="IPR051706">
    <property type="entry name" value="Glycosyltransferase_domain"/>
</dbReference>
<dbReference type="PANTHER" id="PTHR32385">
    <property type="entry name" value="MANNOSYL PHOSPHORYLINOSITOL CERAMIDE SYNTHASE"/>
    <property type="match status" value="1"/>
</dbReference>
<dbReference type="Proteomes" id="UP001164746">
    <property type="component" value="Chromosome 9"/>
</dbReference>
<organism evidence="2 3">
    <name type="scientific">Mya arenaria</name>
    <name type="common">Soft-shell clam</name>
    <dbReference type="NCBI Taxonomy" id="6604"/>
    <lineage>
        <taxon>Eukaryota</taxon>
        <taxon>Metazoa</taxon>
        <taxon>Spiralia</taxon>
        <taxon>Lophotrochozoa</taxon>
        <taxon>Mollusca</taxon>
        <taxon>Bivalvia</taxon>
        <taxon>Autobranchia</taxon>
        <taxon>Heteroconchia</taxon>
        <taxon>Euheterodonta</taxon>
        <taxon>Imparidentia</taxon>
        <taxon>Neoheterodontei</taxon>
        <taxon>Myida</taxon>
        <taxon>Myoidea</taxon>
        <taxon>Myidae</taxon>
        <taxon>Mya</taxon>
    </lineage>
</organism>
<evidence type="ECO:0000313" key="3">
    <source>
        <dbReference type="Proteomes" id="UP001164746"/>
    </source>
</evidence>
<reference evidence="2" key="1">
    <citation type="submission" date="2022-11" db="EMBL/GenBank/DDBJ databases">
        <title>Centuries of genome instability and evolution in soft-shell clam transmissible cancer (bioRxiv).</title>
        <authorList>
            <person name="Hart S.F.M."/>
            <person name="Yonemitsu M.A."/>
            <person name="Giersch R.M."/>
            <person name="Beal B.F."/>
            <person name="Arriagada G."/>
            <person name="Davis B.W."/>
            <person name="Ostrander E.A."/>
            <person name="Goff S.P."/>
            <person name="Metzger M.J."/>
        </authorList>
    </citation>
    <scope>NUCLEOTIDE SEQUENCE</scope>
    <source>
        <strain evidence="2">MELC-2E11</strain>
        <tissue evidence="2">Siphon/mantle</tissue>
    </source>
</reference>
<dbReference type="PANTHER" id="PTHR32385:SF15">
    <property type="entry name" value="INOSITOL PHOSPHOCERAMIDE MANNOSYLTRANSFERASE 1"/>
    <property type="match status" value="1"/>
</dbReference>
<accession>A0ABY7F218</accession>
<keyword evidence="1" id="KW-0472">Membrane</keyword>
<evidence type="ECO:0000256" key="1">
    <source>
        <dbReference type="SAM" id="Phobius"/>
    </source>
</evidence>
<keyword evidence="3" id="KW-1185">Reference proteome</keyword>
<dbReference type="SUPFAM" id="SSF53448">
    <property type="entry name" value="Nucleotide-diphospho-sugar transferases"/>
    <property type="match status" value="1"/>
</dbReference>
<dbReference type="InterPro" id="IPR029044">
    <property type="entry name" value="Nucleotide-diphossugar_trans"/>
</dbReference>